<accession>A0AA88Y2K8</accession>
<dbReference type="EMBL" id="VSWD01000007">
    <property type="protein sequence ID" value="KAK3096461.1"/>
    <property type="molecule type" value="Genomic_DNA"/>
</dbReference>
<evidence type="ECO:0000313" key="2">
    <source>
        <dbReference type="Proteomes" id="UP001186944"/>
    </source>
</evidence>
<gene>
    <name evidence="1" type="ORF">FSP39_000442</name>
</gene>
<protein>
    <submittedName>
        <fullName evidence="1">Uncharacterized protein</fullName>
    </submittedName>
</protein>
<sequence length="89" mass="9650">MAESEADRISHAIKLTQKLRASVTKVFTNLSDGFHASPSEEKVLLAQLQKSLLAVNDNFRSGEIIEFLDDNARICTPLAANIYGTGNGS</sequence>
<reference evidence="1" key="1">
    <citation type="submission" date="2019-08" db="EMBL/GenBank/DDBJ databases">
        <title>The improved chromosome-level genome for the pearl oyster Pinctada fucata martensii using PacBio sequencing and Hi-C.</title>
        <authorList>
            <person name="Zheng Z."/>
        </authorList>
    </citation>
    <scope>NUCLEOTIDE SEQUENCE</scope>
    <source>
        <strain evidence="1">ZZ-2019</strain>
        <tissue evidence="1">Adductor muscle</tissue>
    </source>
</reference>
<dbReference type="AlphaFoldDB" id="A0AA88Y2K8"/>
<comment type="caution">
    <text evidence="1">The sequence shown here is derived from an EMBL/GenBank/DDBJ whole genome shotgun (WGS) entry which is preliminary data.</text>
</comment>
<name>A0AA88Y2K8_PINIB</name>
<dbReference type="Proteomes" id="UP001186944">
    <property type="component" value="Unassembled WGS sequence"/>
</dbReference>
<evidence type="ECO:0000313" key="1">
    <source>
        <dbReference type="EMBL" id="KAK3096461.1"/>
    </source>
</evidence>
<organism evidence="1 2">
    <name type="scientific">Pinctada imbricata</name>
    <name type="common">Atlantic pearl-oyster</name>
    <name type="synonym">Pinctada martensii</name>
    <dbReference type="NCBI Taxonomy" id="66713"/>
    <lineage>
        <taxon>Eukaryota</taxon>
        <taxon>Metazoa</taxon>
        <taxon>Spiralia</taxon>
        <taxon>Lophotrochozoa</taxon>
        <taxon>Mollusca</taxon>
        <taxon>Bivalvia</taxon>
        <taxon>Autobranchia</taxon>
        <taxon>Pteriomorphia</taxon>
        <taxon>Pterioida</taxon>
        <taxon>Pterioidea</taxon>
        <taxon>Pteriidae</taxon>
        <taxon>Pinctada</taxon>
    </lineage>
</organism>
<proteinExistence type="predicted"/>
<keyword evidence="2" id="KW-1185">Reference proteome</keyword>